<dbReference type="SUPFAM" id="SSF52172">
    <property type="entry name" value="CheY-like"/>
    <property type="match status" value="1"/>
</dbReference>
<keyword evidence="9" id="KW-0547">Nucleotide-binding</keyword>
<keyword evidence="8 19" id="KW-0812">Transmembrane</keyword>
<dbReference type="InterPro" id="IPR033479">
    <property type="entry name" value="dCache_1"/>
</dbReference>
<reference evidence="23" key="2">
    <citation type="journal article" date="2022" name="Microbiol. Resour. Announc.">
        <title>Metagenome Sequencing to Explore Phylogenomics of Terrestrial Cyanobacteria.</title>
        <authorList>
            <person name="Ward R.D."/>
            <person name="Stajich J.E."/>
            <person name="Johansen J.R."/>
            <person name="Huntemann M."/>
            <person name="Clum A."/>
            <person name="Foster B."/>
            <person name="Foster B."/>
            <person name="Roux S."/>
            <person name="Palaniappan K."/>
            <person name="Varghese N."/>
            <person name="Mukherjee S."/>
            <person name="Reddy T.B.K."/>
            <person name="Daum C."/>
            <person name="Copeland A."/>
            <person name="Chen I.A."/>
            <person name="Ivanova N.N."/>
            <person name="Kyrpides N.C."/>
            <person name="Shapiro N."/>
            <person name="Eloe-Fadrosh E.A."/>
            <person name="Pietrasiak N."/>
        </authorList>
    </citation>
    <scope>NUCLEOTIDE SEQUENCE</scope>
    <source>
        <strain evidence="23">CPER-KK1</strain>
    </source>
</reference>
<dbReference type="CDD" id="cd12912">
    <property type="entry name" value="PDC2_MCP_like"/>
    <property type="match status" value="1"/>
</dbReference>
<evidence type="ECO:0000256" key="3">
    <source>
        <dbReference type="ARBA" id="ARBA00006402"/>
    </source>
</evidence>
<feature type="domain" description="HAMP" evidence="22">
    <location>
        <begin position="373"/>
        <end position="425"/>
    </location>
</feature>
<evidence type="ECO:0000256" key="13">
    <source>
        <dbReference type="ARBA" id="ARBA00023012"/>
    </source>
</evidence>
<dbReference type="CDD" id="cd06225">
    <property type="entry name" value="HAMP"/>
    <property type="match status" value="1"/>
</dbReference>
<dbReference type="InterPro" id="IPR003660">
    <property type="entry name" value="HAMP_dom"/>
</dbReference>
<dbReference type="InterPro" id="IPR005467">
    <property type="entry name" value="His_kinase_dom"/>
</dbReference>
<evidence type="ECO:0000256" key="7">
    <source>
        <dbReference type="ARBA" id="ARBA00022679"/>
    </source>
</evidence>
<dbReference type="Gene3D" id="3.30.565.10">
    <property type="entry name" value="Histidine kinase-like ATPase, C-terminal domain"/>
    <property type="match status" value="1"/>
</dbReference>
<dbReference type="InterPro" id="IPR004358">
    <property type="entry name" value="Sig_transdc_His_kin-like_C"/>
</dbReference>
<evidence type="ECO:0000256" key="14">
    <source>
        <dbReference type="ARBA" id="ARBA00023136"/>
    </source>
</evidence>
<dbReference type="PROSITE" id="PS50110">
    <property type="entry name" value="RESPONSE_REGULATORY"/>
    <property type="match status" value="1"/>
</dbReference>
<accession>A0A951PH57</accession>
<dbReference type="InterPro" id="IPR029151">
    <property type="entry name" value="Sensor-like_sf"/>
</dbReference>
<dbReference type="CDD" id="cd12913">
    <property type="entry name" value="PDC1_MCP_like"/>
    <property type="match status" value="1"/>
</dbReference>
<comment type="caution">
    <text evidence="23">The sequence shown here is derived from an EMBL/GenBank/DDBJ whole genome shotgun (WGS) entry which is preliminary data.</text>
</comment>
<evidence type="ECO:0000259" key="22">
    <source>
        <dbReference type="PROSITE" id="PS50885"/>
    </source>
</evidence>
<dbReference type="PANTHER" id="PTHR45339">
    <property type="entry name" value="HYBRID SIGNAL TRANSDUCTION HISTIDINE KINASE J"/>
    <property type="match status" value="1"/>
</dbReference>
<dbReference type="AlphaFoldDB" id="A0A951PH57"/>
<evidence type="ECO:0000256" key="8">
    <source>
        <dbReference type="ARBA" id="ARBA00022692"/>
    </source>
</evidence>
<dbReference type="PRINTS" id="PR00344">
    <property type="entry name" value="BCTRLSENSOR"/>
</dbReference>
<dbReference type="Pfam" id="PF02518">
    <property type="entry name" value="HATPase_c"/>
    <property type="match status" value="1"/>
</dbReference>
<comment type="subcellular location">
    <subcellularLocation>
        <location evidence="2">Cell membrane</location>
        <topology evidence="2">Multi-pass membrane protein</topology>
    </subcellularLocation>
</comment>
<dbReference type="CDD" id="cd17546">
    <property type="entry name" value="REC_hyHK_CKI1_RcsC-like"/>
    <property type="match status" value="1"/>
</dbReference>
<evidence type="ECO:0000256" key="10">
    <source>
        <dbReference type="ARBA" id="ARBA00022777"/>
    </source>
</evidence>
<keyword evidence="7" id="KW-0808">Transferase</keyword>
<evidence type="ECO:0000256" key="16">
    <source>
        <dbReference type="ARBA" id="ARBA00074306"/>
    </source>
</evidence>
<dbReference type="Pfam" id="PF02743">
    <property type="entry name" value="dCache_1"/>
    <property type="match status" value="1"/>
</dbReference>
<dbReference type="SMART" id="SM00304">
    <property type="entry name" value="HAMP"/>
    <property type="match status" value="1"/>
</dbReference>
<dbReference type="Pfam" id="PF00072">
    <property type="entry name" value="Response_reg"/>
    <property type="match status" value="1"/>
</dbReference>
<comment type="similarity">
    <text evidence="3">In the N-terminal section; belongs to the phytochrome family.</text>
</comment>
<dbReference type="SUPFAM" id="SSF47384">
    <property type="entry name" value="Homodimeric domain of signal transducing histidine kinase"/>
    <property type="match status" value="1"/>
</dbReference>
<dbReference type="Gene3D" id="3.40.50.2300">
    <property type="match status" value="1"/>
</dbReference>
<name>A0A951PH57_9CYAN</name>
<keyword evidence="5" id="KW-1003">Cell membrane</keyword>
<dbReference type="InterPro" id="IPR001789">
    <property type="entry name" value="Sig_transdc_resp-reg_receiver"/>
</dbReference>
<dbReference type="EC" id="2.7.13.3" evidence="4"/>
<evidence type="ECO:0000256" key="1">
    <source>
        <dbReference type="ARBA" id="ARBA00000085"/>
    </source>
</evidence>
<dbReference type="SMART" id="SM00387">
    <property type="entry name" value="HATPase_c"/>
    <property type="match status" value="1"/>
</dbReference>
<evidence type="ECO:0000256" key="19">
    <source>
        <dbReference type="SAM" id="Phobius"/>
    </source>
</evidence>
<dbReference type="SUPFAM" id="SSF55874">
    <property type="entry name" value="ATPase domain of HSP90 chaperone/DNA topoisomerase II/histidine kinase"/>
    <property type="match status" value="1"/>
</dbReference>
<dbReference type="Gene3D" id="1.10.287.130">
    <property type="match status" value="1"/>
</dbReference>
<dbReference type="GO" id="GO:0005886">
    <property type="term" value="C:plasma membrane"/>
    <property type="evidence" value="ECO:0007669"/>
    <property type="project" value="UniProtKB-SubCell"/>
</dbReference>
<dbReference type="Proteomes" id="UP000753908">
    <property type="component" value="Unassembled WGS sequence"/>
</dbReference>
<keyword evidence="15" id="KW-0131">Cell cycle</keyword>
<dbReference type="Pfam" id="PF00512">
    <property type="entry name" value="HisKA"/>
    <property type="match status" value="1"/>
</dbReference>
<comment type="catalytic activity">
    <reaction evidence="1">
        <text>ATP + protein L-histidine = ADP + protein N-phospho-L-histidine.</text>
        <dbReference type="EC" id="2.7.13.3"/>
    </reaction>
</comment>
<evidence type="ECO:0000313" key="24">
    <source>
        <dbReference type="Proteomes" id="UP000753908"/>
    </source>
</evidence>
<feature type="coiled-coil region" evidence="18">
    <location>
        <begin position="417"/>
        <end position="493"/>
    </location>
</feature>
<keyword evidence="14 19" id="KW-0472">Membrane</keyword>
<evidence type="ECO:0000256" key="4">
    <source>
        <dbReference type="ARBA" id="ARBA00012438"/>
    </source>
</evidence>
<keyword evidence="18" id="KW-0175">Coiled coil</keyword>
<dbReference type="SMART" id="SM00388">
    <property type="entry name" value="HisKA"/>
    <property type="match status" value="1"/>
</dbReference>
<dbReference type="InterPro" id="IPR011006">
    <property type="entry name" value="CheY-like_superfamily"/>
</dbReference>
<evidence type="ECO:0000256" key="15">
    <source>
        <dbReference type="ARBA" id="ARBA00023306"/>
    </source>
</evidence>
<dbReference type="PROSITE" id="PS50109">
    <property type="entry name" value="HIS_KIN"/>
    <property type="match status" value="1"/>
</dbReference>
<protein>
    <recommendedName>
        <fullName evidence="16">Circadian input-output histidine kinase CikA</fullName>
        <ecNumber evidence="4">2.7.13.3</ecNumber>
    </recommendedName>
</protein>
<dbReference type="SMART" id="SM00448">
    <property type="entry name" value="REC"/>
    <property type="match status" value="1"/>
</dbReference>
<dbReference type="SUPFAM" id="SSF158472">
    <property type="entry name" value="HAMP domain-like"/>
    <property type="match status" value="1"/>
</dbReference>
<feature type="transmembrane region" description="Helical" evidence="19">
    <location>
        <begin position="21"/>
        <end position="43"/>
    </location>
</feature>
<dbReference type="PANTHER" id="PTHR45339:SF1">
    <property type="entry name" value="HYBRID SIGNAL TRANSDUCTION HISTIDINE KINASE J"/>
    <property type="match status" value="1"/>
</dbReference>
<sequence>MLLQPLLNQISKSSGKIPLRVFLVVPFVLQTVAAVGLTGWFSLRNGQQAVNDVANQLGSEITARIDQNLRTYLATPHQINQINAAAISLGQLNIRDLAGWERQFFRHLPIFNSLYSITLGNEQKEFIGVETREQGLLVVMHSDKTTGYNLRTYVANNKGDRLRLLSLTKNYDSRVRPWYKAAVNAKKPAWSQVFPQFSTKGLNIAAVQPIYDKQNKLQGVVSIGVHLSKVGDFLQSLKIGKTGQAFIIERSGLLVATSTTEPLFRINNDKQERLNAVDSSNLLTQATAKYLLAKFGNFNQIKDSQPLEFDIDGKRQFVQVLPLLDNKGLDWLIVVVVPESDFMERIEANTRWTILLCLGALGLATLLGILTSRWIVQPILRMSKAAKALSQGQWEQTVPVERADELAVLASAFNQMALQLQESFAALEQRNQELESRVEERTAHLQTVNEQLRVEIVERTQVEMALRESETQLQQAKEAAEAANRAKSEFLANISHELRTPLNGILGYAQILKREKSLMPQQQDGLVMIQQCGEHLLTLINDILDISKIEARKMELQPSNFHFPEFLGGIVELFRMRSQQQGIAFIYESLSPLPTGVWGDEKRLRQVLINLLGNAVKFTENGGVAFKVGVVEEPTQPNSAPTTSETYRIRFQVEDTGIGIPPEKLTEIFLPFQQVGNHNQWIEGTGLGLPISSKLVKMMGGELQVKSILGSGSIFFFEINLPKVTEWTNSSTIDAPMMSGFKGEKRKVLVVDDKWQNRSVLLNLLSPLGFEVVEATDGHDALLKAAEFKPDVILMDLVMPVMDGFEATRQLRQATELKDIVVIATSASTFDSDHQESLNSGCDDFIAKPVRSKELFELLQSHLGLEWVYEEEITTPGKLDDTRIQTHGDSSHTSVSLVAPPVEEVDALFELAKIGDIKGILEGAERLEQMDEKFLPLVQELRQLAKGFQVKKIRELLKAKSEV</sequence>
<dbReference type="FunFam" id="1.10.287.130:FF:000038">
    <property type="entry name" value="Sensory transduction histidine kinase"/>
    <property type="match status" value="1"/>
</dbReference>
<keyword evidence="6 17" id="KW-0597">Phosphoprotein</keyword>
<dbReference type="GO" id="GO:0000155">
    <property type="term" value="F:phosphorelay sensor kinase activity"/>
    <property type="evidence" value="ECO:0007669"/>
    <property type="project" value="InterPro"/>
</dbReference>
<keyword evidence="13" id="KW-0902">Two-component regulatory system</keyword>
<evidence type="ECO:0000256" key="18">
    <source>
        <dbReference type="SAM" id="Coils"/>
    </source>
</evidence>
<evidence type="ECO:0000313" key="23">
    <source>
        <dbReference type="EMBL" id="MBW4543322.1"/>
    </source>
</evidence>
<feature type="domain" description="Histidine kinase" evidence="20">
    <location>
        <begin position="493"/>
        <end position="723"/>
    </location>
</feature>
<reference evidence="23" key="1">
    <citation type="submission" date="2021-05" db="EMBL/GenBank/DDBJ databases">
        <authorList>
            <person name="Pietrasiak N."/>
            <person name="Ward R."/>
            <person name="Stajich J.E."/>
            <person name="Kurbessoian T."/>
        </authorList>
    </citation>
    <scope>NUCLEOTIDE SEQUENCE</scope>
    <source>
        <strain evidence="23">CPER-KK1</strain>
    </source>
</reference>
<feature type="modified residue" description="4-aspartylphosphate" evidence="17">
    <location>
        <position position="796"/>
    </location>
</feature>
<evidence type="ECO:0000259" key="20">
    <source>
        <dbReference type="PROSITE" id="PS50109"/>
    </source>
</evidence>
<evidence type="ECO:0000256" key="6">
    <source>
        <dbReference type="ARBA" id="ARBA00022553"/>
    </source>
</evidence>
<keyword evidence="11" id="KW-0067">ATP-binding</keyword>
<dbReference type="EMBL" id="JAHHIF010000003">
    <property type="protein sequence ID" value="MBW4543322.1"/>
    <property type="molecule type" value="Genomic_DNA"/>
</dbReference>
<evidence type="ECO:0000256" key="9">
    <source>
        <dbReference type="ARBA" id="ARBA00022741"/>
    </source>
</evidence>
<keyword evidence="12 19" id="KW-1133">Transmembrane helix</keyword>
<dbReference type="GO" id="GO:0005524">
    <property type="term" value="F:ATP binding"/>
    <property type="evidence" value="ECO:0007669"/>
    <property type="project" value="UniProtKB-KW"/>
</dbReference>
<dbReference type="FunFam" id="3.30.565.10:FF:000010">
    <property type="entry name" value="Sensor histidine kinase RcsC"/>
    <property type="match status" value="1"/>
</dbReference>
<dbReference type="InterPro" id="IPR036890">
    <property type="entry name" value="HATPase_C_sf"/>
</dbReference>
<evidence type="ECO:0000256" key="2">
    <source>
        <dbReference type="ARBA" id="ARBA00004651"/>
    </source>
</evidence>
<dbReference type="InterPro" id="IPR003594">
    <property type="entry name" value="HATPase_dom"/>
</dbReference>
<dbReference type="Pfam" id="PF00672">
    <property type="entry name" value="HAMP"/>
    <property type="match status" value="1"/>
</dbReference>
<dbReference type="Gene3D" id="3.30.450.20">
    <property type="entry name" value="PAS domain"/>
    <property type="match status" value="2"/>
</dbReference>
<organism evidence="23 24">
    <name type="scientific">Symplocastrum torsivum CPER-KK1</name>
    <dbReference type="NCBI Taxonomy" id="450513"/>
    <lineage>
        <taxon>Bacteria</taxon>
        <taxon>Bacillati</taxon>
        <taxon>Cyanobacteriota</taxon>
        <taxon>Cyanophyceae</taxon>
        <taxon>Oscillatoriophycideae</taxon>
        <taxon>Oscillatoriales</taxon>
        <taxon>Microcoleaceae</taxon>
        <taxon>Symplocastrum</taxon>
    </lineage>
</organism>
<dbReference type="PROSITE" id="PS50885">
    <property type="entry name" value="HAMP"/>
    <property type="match status" value="1"/>
</dbReference>
<keyword evidence="10" id="KW-0418">Kinase</keyword>
<dbReference type="Gene3D" id="1.10.8.500">
    <property type="entry name" value="HAMP domain in histidine kinase"/>
    <property type="match status" value="1"/>
</dbReference>
<dbReference type="CDD" id="cd00082">
    <property type="entry name" value="HisKA"/>
    <property type="match status" value="1"/>
</dbReference>
<gene>
    <name evidence="23" type="ORF">KME25_02575</name>
</gene>
<feature type="transmembrane region" description="Helical" evidence="19">
    <location>
        <begin position="352"/>
        <end position="376"/>
    </location>
</feature>
<evidence type="ECO:0000256" key="11">
    <source>
        <dbReference type="ARBA" id="ARBA00022840"/>
    </source>
</evidence>
<dbReference type="InterPro" id="IPR003661">
    <property type="entry name" value="HisK_dim/P_dom"/>
</dbReference>
<feature type="domain" description="Response regulatory" evidence="21">
    <location>
        <begin position="747"/>
        <end position="863"/>
    </location>
</feature>
<proteinExistence type="inferred from homology"/>
<dbReference type="SUPFAM" id="SSF103190">
    <property type="entry name" value="Sensory domain-like"/>
    <property type="match status" value="1"/>
</dbReference>
<dbReference type="InterPro" id="IPR036097">
    <property type="entry name" value="HisK_dim/P_sf"/>
</dbReference>
<evidence type="ECO:0000259" key="21">
    <source>
        <dbReference type="PROSITE" id="PS50110"/>
    </source>
</evidence>
<dbReference type="CDD" id="cd16922">
    <property type="entry name" value="HATPase_EvgS-ArcB-TorS-like"/>
    <property type="match status" value="1"/>
</dbReference>
<evidence type="ECO:0000256" key="12">
    <source>
        <dbReference type="ARBA" id="ARBA00022989"/>
    </source>
</evidence>
<evidence type="ECO:0000256" key="17">
    <source>
        <dbReference type="PROSITE-ProRule" id="PRU00169"/>
    </source>
</evidence>
<evidence type="ECO:0000256" key="5">
    <source>
        <dbReference type="ARBA" id="ARBA00022475"/>
    </source>
</evidence>